<dbReference type="RefSeq" id="WP_317639845.1">
    <property type="nucleotide sequence ID" value="NZ_JAPMIV010000011.1"/>
</dbReference>
<organism evidence="2 3">
    <name type="scientific">Deinococcus arenicola</name>
    <dbReference type="NCBI Taxonomy" id="2994950"/>
    <lineage>
        <taxon>Bacteria</taxon>
        <taxon>Thermotogati</taxon>
        <taxon>Deinococcota</taxon>
        <taxon>Deinococci</taxon>
        <taxon>Deinococcales</taxon>
        <taxon>Deinococcaceae</taxon>
        <taxon>Deinococcus</taxon>
    </lineage>
</organism>
<dbReference type="InterPro" id="IPR004919">
    <property type="entry name" value="GmrSD_N"/>
</dbReference>
<evidence type="ECO:0000313" key="3">
    <source>
        <dbReference type="Proteomes" id="UP001276150"/>
    </source>
</evidence>
<dbReference type="PANTHER" id="PTHR39639:SF1">
    <property type="entry name" value="DUF262 DOMAIN-CONTAINING PROTEIN"/>
    <property type="match status" value="1"/>
</dbReference>
<comment type="caution">
    <text evidence="2">The sequence shown here is derived from an EMBL/GenBank/DDBJ whole genome shotgun (WGS) entry which is preliminary data.</text>
</comment>
<proteinExistence type="predicted"/>
<evidence type="ECO:0000259" key="1">
    <source>
        <dbReference type="Pfam" id="PF03235"/>
    </source>
</evidence>
<evidence type="ECO:0000313" key="2">
    <source>
        <dbReference type="EMBL" id="MDV6374525.1"/>
    </source>
</evidence>
<gene>
    <name evidence="2" type="ORF">ORD21_07975</name>
</gene>
<sequence length="369" mass="43260">MAMREIYASDELRITEDLQDIEPVTFWEQKQKEILTSVVDYNLDTLDSLIKKSTIDLKPKYQRRFRWDDARKSKLIESFFMNVPVPPVFLNEDAYGKYSVIDGKQRLTAVTDFLNDRFIIKGLKVFTELNGKKFSEIPEELQAVITTRPTMRAVIILRQSDPQIKFEVFERLNTGGIKLNAQEIRNSTLTGSLNDLILELSEDKRFHKLLGIKVKSTSPIYKEMKDAELVLRFFAFSDDWHEFRGGIVSTMDKYMSTNRHMSPEKITSLREKFLETIEKVDLIMGDEAFRRWNPETGKWRASVLAALYDIQMITFSYFDRQFLLERKTVIMEELKKLFSDDEFQKSINAAIPSYFIGRIEKFIEKIKGI</sequence>
<feature type="domain" description="GmrSD restriction endonucleases N-terminal" evidence="1">
    <location>
        <begin position="48"/>
        <end position="189"/>
    </location>
</feature>
<reference evidence="2 3" key="1">
    <citation type="submission" date="2022-11" db="EMBL/GenBank/DDBJ databases">
        <title>Deinococcus ZS9-10, Low Temperature and Draught-tolerating, UV-resistant Bacteria from Continental Antarctica.</title>
        <authorList>
            <person name="Cheng L."/>
        </authorList>
    </citation>
    <scope>NUCLEOTIDE SEQUENCE [LARGE SCALE GENOMIC DNA]</scope>
    <source>
        <strain evidence="2 3">ZS9-10</strain>
    </source>
</reference>
<keyword evidence="3" id="KW-1185">Reference proteome</keyword>
<dbReference type="PANTHER" id="PTHR39639">
    <property type="entry name" value="CHROMOSOME 16, WHOLE GENOME SHOTGUN SEQUENCE"/>
    <property type="match status" value="1"/>
</dbReference>
<dbReference type="Pfam" id="PF03235">
    <property type="entry name" value="GmrSD_N"/>
    <property type="match status" value="1"/>
</dbReference>
<dbReference type="EMBL" id="JAPMIV010000011">
    <property type="protein sequence ID" value="MDV6374525.1"/>
    <property type="molecule type" value="Genomic_DNA"/>
</dbReference>
<dbReference type="Proteomes" id="UP001276150">
    <property type="component" value="Unassembled WGS sequence"/>
</dbReference>
<name>A0ABU4DRN1_9DEIO</name>
<accession>A0ABU4DRN1</accession>
<protein>
    <submittedName>
        <fullName evidence="2">DUF262 domain-containing protein</fullName>
    </submittedName>
</protein>